<dbReference type="KEGG" id="mbr:MONBRDRAFT_9434"/>
<evidence type="ECO:0000313" key="3">
    <source>
        <dbReference type="Proteomes" id="UP000001357"/>
    </source>
</evidence>
<dbReference type="EMBL" id="CH991556">
    <property type="protein sequence ID" value="EDQ88126.1"/>
    <property type="molecule type" value="Genomic_DNA"/>
</dbReference>
<name>A9V348_MONBE</name>
<reference evidence="2 3" key="1">
    <citation type="journal article" date="2008" name="Nature">
        <title>The genome of the choanoflagellate Monosiga brevicollis and the origin of metazoans.</title>
        <authorList>
            <consortium name="JGI Sequencing"/>
            <person name="King N."/>
            <person name="Westbrook M.J."/>
            <person name="Young S.L."/>
            <person name="Kuo A."/>
            <person name="Abedin M."/>
            <person name="Chapman J."/>
            <person name="Fairclough S."/>
            <person name="Hellsten U."/>
            <person name="Isogai Y."/>
            <person name="Letunic I."/>
            <person name="Marr M."/>
            <person name="Pincus D."/>
            <person name="Putnam N."/>
            <person name="Rokas A."/>
            <person name="Wright K.J."/>
            <person name="Zuzow R."/>
            <person name="Dirks W."/>
            <person name="Good M."/>
            <person name="Goodstein D."/>
            <person name="Lemons D."/>
            <person name="Li W."/>
            <person name="Lyons J.B."/>
            <person name="Morris A."/>
            <person name="Nichols S."/>
            <person name="Richter D.J."/>
            <person name="Salamov A."/>
            <person name="Bork P."/>
            <person name="Lim W.A."/>
            <person name="Manning G."/>
            <person name="Miller W.T."/>
            <person name="McGinnis W."/>
            <person name="Shapiro H."/>
            <person name="Tjian R."/>
            <person name="Grigoriev I.V."/>
            <person name="Rokhsar D."/>
        </authorList>
    </citation>
    <scope>NUCLEOTIDE SEQUENCE [LARGE SCALE GENOMIC DNA]</scope>
    <source>
        <strain evidence="3">MX1 / ATCC 50154</strain>
    </source>
</reference>
<feature type="region of interest" description="Disordered" evidence="1">
    <location>
        <begin position="1"/>
        <end position="26"/>
    </location>
</feature>
<organism evidence="2 3">
    <name type="scientific">Monosiga brevicollis</name>
    <name type="common">Choanoflagellate</name>
    <dbReference type="NCBI Taxonomy" id="81824"/>
    <lineage>
        <taxon>Eukaryota</taxon>
        <taxon>Choanoflagellata</taxon>
        <taxon>Craspedida</taxon>
        <taxon>Salpingoecidae</taxon>
        <taxon>Monosiga</taxon>
    </lineage>
</organism>
<gene>
    <name evidence="2" type="ORF">MONBRDRAFT_9434</name>
</gene>
<evidence type="ECO:0000313" key="2">
    <source>
        <dbReference type="EMBL" id="EDQ88126.1"/>
    </source>
</evidence>
<sequence length="206" mass="22009">MAASRQVGRDGRRVLGGDGARPGPLDDLENLLKSTEPLGAVQSAMLRQVCAPALARLGTSAGNKRAHNSSRTCSAVDARPVGSSYAAHPRRHWQKLSTTPCKANWLRVHEGLMLQEVNQQMAADGKGLADEDEASITAAHHELAANLAELMQHACGPTFTLARGGVDVSSTEEINQLDAAINGWRSGRVPDRQRRAFPPSAHTPNL</sequence>
<dbReference type="AlphaFoldDB" id="A9V348"/>
<accession>A9V348</accession>
<dbReference type="RefSeq" id="XP_001747202.1">
    <property type="nucleotide sequence ID" value="XM_001747150.1"/>
</dbReference>
<protein>
    <submittedName>
        <fullName evidence="2">Uncharacterized protein</fullName>
    </submittedName>
</protein>
<dbReference type="GeneID" id="5892279"/>
<keyword evidence="3" id="KW-1185">Reference proteome</keyword>
<evidence type="ECO:0000256" key="1">
    <source>
        <dbReference type="SAM" id="MobiDB-lite"/>
    </source>
</evidence>
<dbReference type="Proteomes" id="UP000001357">
    <property type="component" value="Unassembled WGS sequence"/>
</dbReference>
<proteinExistence type="predicted"/>
<dbReference type="InParanoid" id="A9V348"/>